<dbReference type="AlphaFoldDB" id="A0A1H3MMV2"/>
<dbReference type="EMBL" id="FNPV01000004">
    <property type="protein sequence ID" value="SDY77823.1"/>
    <property type="molecule type" value="Genomic_DNA"/>
</dbReference>
<dbReference type="CDD" id="cd08659">
    <property type="entry name" value="M20_ArgE_DapE-like"/>
    <property type="match status" value="1"/>
</dbReference>
<protein>
    <submittedName>
        <fullName evidence="9">Acetylornithine deacetylase/succinyl-diaminopimelate desuccinylase</fullName>
    </submittedName>
</protein>
<dbReference type="STRING" id="159292.SAMN05192546_104200"/>
<dbReference type="Gene3D" id="3.30.70.360">
    <property type="match status" value="1"/>
</dbReference>
<keyword evidence="4" id="KW-0479">Metal-binding</keyword>
<evidence type="ECO:0000256" key="5">
    <source>
        <dbReference type="ARBA" id="ARBA00022801"/>
    </source>
</evidence>
<reference evidence="9 10" key="1">
    <citation type="submission" date="2016-10" db="EMBL/GenBank/DDBJ databases">
        <authorList>
            <person name="de Groot N.N."/>
        </authorList>
    </citation>
    <scope>NUCLEOTIDE SEQUENCE [LARGE SCALE GENOMIC DNA]</scope>
    <source>
        <strain evidence="9 10">APO</strain>
    </source>
</reference>
<dbReference type="OrthoDB" id="9792335at2"/>
<comment type="similarity">
    <text evidence="3">Belongs to the peptidase M20A family.</text>
</comment>
<dbReference type="NCBIfam" id="TIGR01910">
    <property type="entry name" value="DapE-ArgE"/>
    <property type="match status" value="1"/>
</dbReference>
<dbReference type="InterPro" id="IPR010182">
    <property type="entry name" value="ArgE/DapE"/>
</dbReference>
<evidence type="ECO:0000256" key="6">
    <source>
        <dbReference type="ARBA" id="ARBA00022833"/>
    </source>
</evidence>
<evidence type="ECO:0000256" key="1">
    <source>
        <dbReference type="ARBA" id="ARBA00001941"/>
    </source>
</evidence>
<keyword evidence="7" id="KW-0170">Cobalt</keyword>
<dbReference type="Pfam" id="PF07687">
    <property type="entry name" value="M20_dimer"/>
    <property type="match status" value="1"/>
</dbReference>
<dbReference type="SUPFAM" id="SSF53187">
    <property type="entry name" value="Zn-dependent exopeptidases"/>
    <property type="match status" value="1"/>
</dbReference>
<evidence type="ECO:0000256" key="4">
    <source>
        <dbReference type="ARBA" id="ARBA00022723"/>
    </source>
</evidence>
<name>A0A1H3MMV2_9FIRM</name>
<dbReference type="Gene3D" id="3.40.630.10">
    <property type="entry name" value="Zn peptidases"/>
    <property type="match status" value="2"/>
</dbReference>
<dbReference type="GO" id="GO:0016787">
    <property type="term" value="F:hydrolase activity"/>
    <property type="evidence" value="ECO:0007669"/>
    <property type="project" value="UniProtKB-KW"/>
</dbReference>
<dbReference type="Proteomes" id="UP000199230">
    <property type="component" value="Unassembled WGS sequence"/>
</dbReference>
<feature type="domain" description="Peptidase M20 dimerisation" evidence="8">
    <location>
        <begin position="177"/>
        <end position="286"/>
    </location>
</feature>
<evidence type="ECO:0000259" key="8">
    <source>
        <dbReference type="Pfam" id="PF07687"/>
    </source>
</evidence>
<dbReference type="InterPro" id="IPR002933">
    <property type="entry name" value="Peptidase_M20"/>
</dbReference>
<evidence type="ECO:0000256" key="3">
    <source>
        <dbReference type="ARBA" id="ARBA00006247"/>
    </source>
</evidence>
<keyword evidence="5" id="KW-0378">Hydrolase</keyword>
<dbReference type="PANTHER" id="PTHR43808">
    <property type="entry name" value="ACETYLORNITHINE DEACETYLASE"/>
    <property type="match status" value="1"/>
</dbReference>
<keyword evidence="6" id="KW-0862">Zinc</keyword>
<proteinExistence type="inferred from homology"/>
<evidence type="ECO:0000256" key="7">
    <source>
        <dbReference type="ARBA" id="ARBA00023285"/>
    </source>
</evidence>
<dbReference type="RefSeq" id="WP_093312741.1">
    <property type="nucleotide sequence ID" value="NZ_FNPV01000004.1"/>
</dbReference>
<accession>A0A1H3MMV2</accession>
<sequence>MFYVNDYYHHNEIIELAEKLISIPSHPDVLHQEKEVAEFIYDYCGSHGMEVQFQEVVDQRKNVLVFLRGSGNGNSLMLNGHLDTITPYRMTIDPFKEGVHSGYVWGRGAADMKGGLASMLITMLAYKRAGITPDGDIIFTGVIGEEGKSEGTEHLINSGIRANAAIVGEPSNYEYAVGHRGLEWFDVVFTGRASHSGSPESGINAIEKAAEFIYRAKRDLYPKIRKRKDEFMGVSLMNIGIIEGGVGQSTVADTCTVKIDRRYIPGETVQSVTQEYQDILNDMKRDDPSLQAEILKSAANDTALNHPPLVTPMTEPIVHAVRTSIREVIKREPKITRGRGWTDAALLKVYAKIPTVVFGPGDIRMSHTESERIAIKDLINTTEIYARIIDNFCIKDKIMETKNPPWHY</sequence>
<dbReference type="Pfam" id="PF01546">
    <property type="entry name" value="Peptidase_M20"/>
    <property type="match status" value="1"/>
</dbReference>
<dbReference type="GO" id="GO:0046872">
    <property type="term" value="F:metal ion binding"/>
    <property type="evidence" value="ECO:0007669"/>
    <property type="project" value="UniProtKB-KW"/>
</dbReference>
<dbReference type="InterPro" id="IPR050072">
    <property type="entry name" value="Peptidase_M20A"/>
</dbReference>
<comment type="cofactor">
    <cofactor evidence="2">
        <name>Zn(2+)</name>
        <dbReference type="ChEBI" id="CHEBI:29105"/>
    </cofactor>
</comment>
<keyword evidence="10" id="KW-1185">Reference proteome</keyword>
<dbReference type="InterPro" id="IPR036264">
    <property type="entry name" value="Bact_exopeptidase_dim_dom"/>
</dbReference>
<organism evidence="9 10">
    <name type="scientific">Tindallia californiensis</name>
    <dbReference type="NCBI Taxonomy" id="159292"/>
    <lineage>
        <taxon>Bacteria</taxon>
        <taxon>Bacillati</taxon>
        <taxon>Bacillota</taxon>
        <taxon>Clostridia</taxon>
        <taxon>Peptostreptococcales</taxon>
        <taxon>Tindalliaceae</taxon>
        <taxon>Tindallia</taxon>
    </lineage>
</organism>
<comment type="cofactor">
    <cofactor evidence="1">
        <name>Co(2+)</name>
        <dbReference type="ChEBI" id="CHEBI:48828"/>
    </cofactor>
</comment>
<evidence type="ECO:0000313" key="9">
    <source>
        <dbReference type="EMBL" id="SDY77823.1"/>
    </source>
</evidence>
<dbReference type="InterPro" id="IPR011650">
    <property type="entry name" value="Peptidase_M20_dimer"/>
</dbReference>
<evidence type="ECO:0000256" key="2">
    <source>
        <dbReference type="ARBA" id="ARBA00001947"/>
    </source>
</evidence>
<evidence type="ECO:0000313" key="10">
    <source>
        <dbReference type="Proteomes" id="UP000199230"/>
    </source>
</evidence>
<dbReference type="SUPFAM" id="SSF55031">
    <property type="entry name" value="Bacterial exopeptidase dimerisation domain"/>
    <property type="match status" value="1"/>
</dbReference>
<gene>
    <name evidence="9" type="ORF">SAMN05192546_104200</name>
</gene>